<sequence>MARFVVLTHDWPELHWDFLAEAGDSLRAWRLLAEPVAGADIPAEPNFPHRPLYLDYEGPVSGGRGSVSRWDTGMCVWGAAKPDRVELELWGTKLTGSVVIRREGEEWVFRLTV</sequence>
<name>A0ABS5C4F5_9BACT</name>
<comment type="caution">
    <text evidence="2">The sequence shown here is derived from an EMBL/GenBank/DDBJ whole genome shotgun (WGS) entry which is preliminary data.</text>
</comment>
<dbReference type="InterPro" id="IPR014144">
    <property type="entry name" value="LigD_PE_domain"/>
</dbReference>
<dbReference type="EMBL" id="JAGKQQ010000001">
    <property type="protein sequence ID" value="MBP3960350.1"/>
    <property type="molecule type" value="Genomic_DNA"/>
</dbReference>
<evidence type="ECO:0000313" key="2">
    <source>
        <dbReference type="EMBL" id="MBP3960350.1"/>
    </source>
</evidence>
<reference evidence="2 3" key="1">
    <citation type="submission" date="2021-04" db="EMBL/GenBank/DDBJ databases">
        <authorList>
            <person name="Ivanova A."/>
        </authorList>
    </citation>
    <scope>NUCLEOTIDE SEQUENCE [LARGE SCALE GENOMIC DNA]</scope>
    <source>
        <strain evidence="2 3">G18</strain>
    </source>
</reference>
<dbReference type="RefSeq" id="WP_210661617.1">
    <property type="nucleotide sequence ID" value="NZ_JAGKQQ010000001.1"/>
</dbReference>
<accession>A0ABS5C4F5</accession>
<proteinExistence type="predicted"/>
<organism evidence="2 3">
    <name type="scientific">Gemmata palustris</name>
    <dbReference type="NCBI Taxonomy" id="2822762"/>
    <lineage>
        <taxon>Bacteria</taxon>
        <taxon>Pseudomonadati</taxon>
        <taxon>Planctomycetota</taxon>
        <taxon>Planctomycetia</taxon>
        <taxon>Gemmatales</taxon>
        <taxon>Gemmataceae</taxon>
        <taxon>Gemmata</taxon>
    </lineage>
</organism>
<feature type="domain" description="DNA ligase D 3'-phosphoesterase" evidence="1">
    <location>
        <begin position="8"/>
        <end position="101"/>
    </location>
</feature>
<protein>
    <recommendedName>
        <fullName evidence="1">DNA ligase D 3'-phosphoesterase domain-containing protein</fullName>
    </recommendedName>
</protein>
<evidence type="ECO:0000313" key="3">
    <source>
        <dbReference type="Proteomes" id="UP000676565"/>
    </source>
</evidence>
<dbReference type="Proteomes" id="UP000676565">
    <property type="component" value="Unassembled WGS sequence"/>
</dbReference>
<keyword evidence="3" id="KW-1185">Reference proteome</keyword>
<dbReference type="Pfam" id="PF13298">
    <property type="entry name" value="LigD_N"/>
    <property type="match status" value="1"/>
</dbReference>
<gene>
    <name evidence="2" type="ORF">J8F10_34410</name>
</gene>
<evidence type="ECO:0000259" key="1">
    <source>
        <dbReference type="Pfam" id="PF13298"/>
    </source>
</evidence>